<proteinExistence type="evidence at transcript level"/>
<dbReference type="OrthoDB" id="46189at2759"/>
<protein>
    <recommendedName>
        <fullName evidence="3">Conserved oligomeric Golgi complex subunit 1</fullName>
    </recommendedName>
</protein>
<dbReference type="EMBL" id="BT078642">
    <property type="protein sequence ID" value="ACO13066.1"/>
    <property type="molecule type" value="mRNA"/>
</dbReference>
<evidence type="ECO:0000256" key="5">
    <source>
        <dbReference type="ARBA" id="ARBA00022927"/>
    </source>
</evidence>
<evidence type="ECO:0000256" key="6">
    <source>
        <dbReference type="ARBA" id="ARBA00023034"/>
    </source>
</evidence>
<dbReference type="GO" id="GO:0000139">
    <property type="term" value="C:Golgi membrane"/>
    <property type="evidence" value="ECO:0007669"/>
    <property type="project" value="UniProtKB-SubCell"/>
</dbReference>
<comment type="similarity">
    <text evidence="2">Belongs to the COG1 family.</text>
</comment>
<dbReference type="GO" id="GO:0017119">
    <property type="term" value="C:Golgi transport complex"/>
    <property type="evidence" value="ECO:0007669"/>
    <property type="project" value="InterPro"/>
</dbReference>
<dbReference type="Pfam" id="PF08700">
    <property type="entry name" value="VPS51_Exo84_N"/>
    <property type="match status" value="1"/>
</dbReference>
<gene>
    <name evidence="8" type="primary">COG1</name>
</gene>
<accession>C1BVL3</accession>
<evidence type="ECO:0000256" key="1">
    <source>
        <dbReference type="ARBA" id="ARBA00004395"/>
    </source>
</evidence>
<organism evidence="8">
    <name type="scientific">Lepeophtheirus salmonis</name>
    <name type="common">Salmon louse</name>
    <name type="synonym">Caligus salmonis</name>
    <dbReference type="NCBI Taxonomy" id="72036"/>
    <lineage>
        <taxon>Eukaryota</taxon>
        <taxon>Metazoa</taxon>
        <taxon>Ecdysozoa</taxon>
        <taxon>Arthropoda</taxon>
        <taxon>Crustacea</taxon>
        <taxon>Multicrustacea</taxon>
        <taxon>Hexanauplia</taxon>
        <taxon>Copepoda</taxon>
        <taxon>Siphonostomatoida</taxon>
        <taxon>Caligidae</taxon>
        <taxon>Lepeophtheirus</taxon>
    </lineage>
</organism>
<comment type="subcellular location">
    <subcellularLocation>
        <location evidence="1">Golgi apparatus membrane</location>
        <topology evidence="1">Peripheral membrane protein</topology>
    </subcellularLocation>
</comment>
<evidence type="ECO:0000256" key="4">
    <source>
        <dbReference type="ARBA" id="ARBA00022448"/>
    </source>
</evidence>
<dbReference type="GO" id="GO:0015031">
    <property type="term" value="P:protein transport"/>
    <property type="evidence" value="ECO:0007669"/>
    <property type="project" value="UniProtKB-KW"/>
</dbReference>
<dbReference type="GO" id="GO:0006891">
    <property type="term" value="P:intra-Golgi vesicle-mediated transport"/>
    <property type="evidence" value="ECO:0007669"/>
    <property type="project" value="InterPro"/>
</dbReference>
<evidence type="ECO:0000256" key="3">
    <source>
        <dbReference type="ARBA" id="ARBA00020978"/>
    </source>
</evidence>
<reference evidence="8" key="1">
    <citation type="submission" date="2009-06" db="EMBL/GenBank/DDBJ databases">
        <title>Lepeophtheirus salmonis ESTs and full-length cDNAs.</title>
        <authorList>
            <person name="Yasuike M."/>
            <person name="von Schalburg K."/>
            <person name="Cooper G."/>
            <person name="Leong J."/>
            <person name="Jones S.R.M."/>
            <person name="Koop B.F."/>
        </authorList>
    </citation>
    <scope>NUCLEOTIDE SEQUENCE</scope>
    <source>
        <strain evidence="8">Pacific form</strain>
        <tissue evidence="8">Whole</tissue>
    </source>
</reference>
<dbReference type="PANTHER" id="PTHR31658:SF0">
    <property type="entry name" value="CONSERVED OLIGOMERIC GOLGI COMPLEX SUBUNIT 1"/>
    <property type="match status" value="1"/>
</dbReference>
<keyword evidence="5" id="KW-0653">Protein transport</keyword>
<name>C1BVL3_LEPSM</name>
<sequence>MSMKMGVALILNGETEELFRSKTIDEMKEISSKFSWSIGETRREPRTTVGERYRDLLSAAETIVKMNEEISLLSCSLTSLVADVEKISLSPSFRRDTTPTGATGLQEISPSNLPYLNVASQIKLLRLAHSPFS</sequence>
<dbReference type="AlphaFoldDB" id="C1BVL3"/>
<keyword evidence="4" id="KW-0813">Transport</keyword>
<evidence type="ECO:0000256" key="2">
    <source>
        <dbReference type="ARBA" id="ARBA00006653"/>
    </source>
</evidence>
<dbReference type="PANTHER" id="PTHR31658">
    <property type="entry name" value="CONSERVED OLIGOMERIC GOLGI COMPLEX SUBUNIT 1"/>
    <property type="match status" value="1"/>
</dbReference>
<keyword evidence="6" id="KW-0333">Golgi apparatus</keyword>
<evidence type="ECO:0000313" key="8">
    <source>
        <dbReference type="EMBL" id="ACO13066.1"/>
    </source>
</evidence>
<dbReference type="InterPro" id="IPR033370">
    <property type="entry name" value="COG1"/>
</dbReference>
<evidence type="ECO:0000256" key="7">
    <source>
        <dbReference type="ARBA" id="ARBA00023136"/>
    </source>
</evidence>
<keyword evidence="7" id="KW-0472">Membrane</keyword>